<keyword evidence="1" id="KW-0560">Oxidoreductase</keyword>
<evidence type="ECO:0000256" key="2">
    <source>
        <dbReference type="SAM" id="SignalP"/>
    </source>
</evidence>
<gene>
    <name evidence="4" type="ORF">CKO45_26665</name>
</gene>
<dbReference type="Proteomes" id="UP000697995">
    <property type="component" value="Unassembled WGS sequence"/>
</dbReference>
<dbReference type="PANTHER" id="PTHR42949:SF3">
    <property type="entry name" value="ANAEROBIC GLYCEROL-3-PHOSPHATE DEHYDROGENASE SUBUNIT B"/>
    <property type="match status" value="1"/>
</dbReference>
<dbReference type="Gene3D" id="1.10.10.1100">
    <property type="entry name" value="BFD-like [2Fe-2S]-binding domain"/>
    <property type="match status" value="1"/>
</dbReference>
<dbReference type="InterPro" id="IPR007419">
    <property type="entry name" value="BFD-like_2Fe2S-bd_dom"/>
</dbReference>
<organism evidence="4 5">
    <name type="scientific">Paracraurococcus ruber</name>
    <dbReference type="NCBI Taxonomy" id="77675"/>
    <lineage>
        <taxon>Bacteria</taxon>
        <taxon>Pseudomonadati</taxon>
        <taxon>Pseudomonadota</taxon>
        <taxon>Alphaproteobacteria</taxon>
        <taxon>Acetobacterales</taxon>
        <taxon>Roseomonadaceae</taxon>
        <taxon>Paracraurococcus</taxon>
    </lineage>
</organism>
<evidence type="ECO:0000313" key="5">
    <source>
        <dbReference type="Proteomes" id="UP000697995"/>
    </source>
</evidence>
<comment type="caution">
    <text evidence="4">The sequence shown here is derived from an EMBL/GenBank/DDBJ whole genome shotgun (WGS) entry which is preliminary data.</text>
</comment>
<dbReference type="EMBL" id="NRSG01000371">
    <property type="protein sequence ID" value="MBK1661787.1"/>
    <property type="molecule type" value="Genomic_DNA"/>
</dbReference>
<sequence length="124" mass="12394">MARAARAGAAMATLMAPRPALAAAIPPDCVVCRCEAVTRAAIDAAIAAGARDLNQVKQFSRAGMGPCQGRLCGEGVAELLASAVGGRAAAGFATGRIPLRPVPMQALLGAFDYADIPVPAPAPI</sequence>
<dbReference type="InterPro" id="IPR051691">
    <property type="entry name" value="Metab_Enz_Cyan_OpOx_G3PDH"/>
</dbReference>
<feature type="domain" description="BFD-like [2Fe-2S]-binding" evidence="3">
    <location>
        <begin position="30"/>
        <end position="81"/>
    </location>
</feature>
<keyword evidence="2" id="KW-0732">Signal</keyword>
<dbReference type="PANTHER" id="PTHR42949">
    <property type="entry name" value="ANAEROBIC GLYCEROL-3-PHOSPHATE DEHYDROGENASE SUBUNIT B"/>
    <property type="match status" value="1"/>
</dbReference>
<dbReference type="InterPro" id="IPR041854">
    <property type="entry name" value="BFD-like_2Fe2S-bd_dom_sf"/>
</dbReference>
<accession>A0ABS1D6S4</accession>
<dbReference type="Pfam" id="PF04324">
    <property type="entry name" value="Fer2_BFD"/>
    <property type="match status" value="1"/>
</dbReference>
<keyword evidence="5" id="KW-1185">Reference proteome</keyword>
<reference evidence="4 5" key="1">
    <citation type="journal article" date="2020" name="Microorganisms">
        <title>Osmotic Adaptation and Compatible Solute Biosynthesis of Phototrophic Bacteria as Revealed from Genome Analyses.</title>
        <authorList>
            <person name="Imhoff J.F."/>
            <person name="Rahn T."/>
            <person name="Kunzel S."/>
            <person name="Keller A."/>
            <person name="Neulinger S.C."/>
        </authorList>
    </citation>
    <scope>NUCLEOTIDE SEQUENCE [LARGE SCALE GENOMIC DNA]</scope>
    <source>
        <strain evidence="4 5">DSM 15382</strain>
    </source>
</reference>
<feature type="chain" id="PRO_5046463353" description="BFD-like [2Fe-2S]-binding domain-containing protein" evidence="2">
    <location>
        <begin position="23"/>
        <end position="124"/>
    </location>
</feature>
<name>A0ABS1D6S4_9PROT</name>
<evidence type="ECO:0000259" key="3">
    <source>
        <dbReference type="Pfam" id="PF04324"/>
    </source>
</evidence>
<evidence type="ECO:0000256" key="1">
    <source>
        <dbReference type="ARBA" id="ARBA00023002"/>
    </source>
</evidence>
<protein>
    <recommendedName>
        <fullName evidence="3">BFD-like [2Fe-2S]-binding domain-containing protein</fullName>
    </recommendedName>
</protein>
<feature type="signal peptide" evidence="2">
    <location>
        <begin position="1"/>
        <end position="22"/>
    </location>
</feature>
<proteinExistence type="predicted"/>
<evidence type="ECO:0000313" key="4">
    <source>
        <dbReference type="EMBL" id="MBK1661787.1"/>
    </source>
</evidence>